<evidence type="ECO:0000256" key="4">
    <source>
        <dbReference type="RuleBase" id="RU361187"/>
    </source>
</evidence>
<accession>A0ABT0U4B0</accession>
<dbReference type="EMBL" id="JAMQBK010000038">
    <property type="protein sequence ID" value="MCM2371767.1"/>
    <property type="molecule type" value="Genomic_DNA"/>
</dbReference>
<dbReference type="Pfam" id="PF04616">
    <property type="entry name" value="Glyco_hydro_43"/>
    <property type="match status" value="1"/>
</dbReference>
<protein>
    <submittedName>
        <fullName evidence="5">Family 43 glycosylhydrolase</fullName>
    </submittedName>
</protein>
<evidence type="ECO:0000313" key="5">
    <source>
        <dbReference type="EMBL" id="MCM2371767.1"/>
    </source>
</evidence>
<keyword evidence="2 4" id="KW-0378">Hydrolase</keyword>
<dbReference type="Gene3D" id="2.115.10.20">
    <property type="entry name" value="Glycosyl hydrolase domain, family 43"/>
    <property type="match status" value="1"/>
</dbReference>
<keyword evidence="3 4" id="KW-0326">Glycosidase</keyword>
<dbReference type="SUPFAM" id="SSF75005">
    <property type="entry name" value="Arabinanase/levansucrase/invertase"/>
    <property type="match status" value="1"/>
</dbReference>
<dbReference type="Proteomes" id="UP001202961">
    <property type="component" value="Unassembled WGS sequence"/>
</dbReference>
<dbReference type="PANTHER" id="PTHR42812">
    <property type="entry name" value="BETA-XYLOSIDASE"/>
    <property type="match status" value="1"/>
</dbReference>
<evidence type="ECO:0000256" key="3">
    <source>
        <dbReference type="ARBA" id="ARBA00023295"/>
    </source>
</evidence>
<reference evidence="5 6" key="1">
    <citation type="journal article" date="2022" name="Syst. Appl. Microbiol.">
        <title>Rhodopirellula aestuarii sp. nov., a novel member of the genus Rhodopirellula isolated from brackish sediments collected in the Tagus River estuary, Portugal.</title>
        <authorList>
            <person name="Vitorino I.R."/>
            <person name="Klimek D."/>
            <person name="Calusinska M."/>
            <person name="Lobo-da-Cunha A."/>
            <person name="Vasconcelos V."/>
            <person name="Lage O.M."/>
        </authorList>
    </citation>
    <scope>NUCLEOTIDE SEQUENCE [LARGE SCALE GENOMIC DNA]</scope>
    <source>
        <strain evidence="5 6">ICT_H3.1</strain>
    </source>
</reference>
<dbReference type="PANTHER" id="PTHR42812:SF14">
    <property type="entry name" value="SECRETED PROTEIN"/>
    <property type="match status" value="1"/>
</dbReference>
<dbReference type="InterPro" id="IPR051795">
    <property type="entry name" value="Glycosyl_Hydrlase_43"/>
</dbReference>
<gene>
    <name evidence="5" type="ORF">NB063_14235</name>
</gene>
<proteinExistence type="inferred from homology"/>
<name>A0ABT0U4B0_9BACT</name>
<keyword evidence="6" id="KW-1185">Reference proteome</keyword>
<comment type="similarity">
    <text evidence="1 4">Belongs to the glycosyl hydrolase 43 family.</text>
</comment>
<dbReference type="CDD" id="cd08986">
    <property type="entry name" value="GH43-like"/>
    <property type="match status" value="1"/>
</dbReference>
<evidence type="ECO:0000256" key="1">
    <source>
        <dbReference type="ARBA" id="ARBA00009865"/>
    </source>
</evidence>
<evidence type="ECO:0000256" key="2">
    <source>
        <dbReference type="ARBA" id="ARBA00022801"/>
    </source>
</evidence>
<organism evidence="5 6">
    <name type="scientific">Aporhodopirellula aestuarii</name>
    <dbReference type="NCBI Taxonomy" id="2950107"/>
    <lineage>
        <taxon>Bacteria</taxon>
        <taxon>Pseudomonadati</taxon>
        <taxon>Planctomycetota</taxon>
        <taxon>Planctomycetia</taxon>
        <taxon>Pirellulales</taxon>
        <taxon>Pirellulaceae</taxon>
        <taxon>Aporhodopirellula</taxon>
    </lineage>
</organism>
<evidence type="ECO:0000313" key="6">
    <source>
        <dbReference type="Proteomes" id="UP001202961"/>
    </source>
</evidence>
<comment type="caution">
    <text evidence="5">The sequence shown here is derived from an EMBL/GenBank/DDBJ whole genome shotgun (WGS) entry which is preliminary data.</text>
</comment>
<sequence>MDPDTIRASLQSHDRALYIKSGWIRHPYITLGPDGYYYLTGIQPNEGDPREVENPYNIGLGDQSIVGNQVRVYRSQDLIEWESLGVPFSIDDTLSAKKAGKSPSRIWAPEIHWMPKVEQLSEVNRIPGVDQMSGYWALVHCPQNVASLAISNDSELARPWSHPMGSKLGQRHDPSLFTDDDGTVYLLWRNTMIAPLSKDFTHYTSEPVRIDPSGTRPGPNGSPITHIGHEGATMIKVGRKYVHLGTAWSTDQIRKGSYNLYYCVADNITGPYGPRKFAGRFLGHGTPFQTKDGKWWCSAFFNANVPPLPREGIETSDLGDNAQTINEQGVTIVPLDVRVLEDGEIYIRAKDPAYATPGPDEAQKF</sequence>
<dbReference type="InterPro" id="IPR023296">
    <property type="entry name" value="Glyco_hydro_beta-prop_sf"/>
</dbReference>
<dbReference type="InterPro" id="IPR006710">
    <property type="entry name" value="Glyco_hydro_43"/>
</dbReference>